<dbReference type="InterPro" id="IPR047865">
    <property type="entry name" value="Ribosomal_uL10_bac_type"/>
</dbReference>
<dbReference type="EMBL" id="MGDJ01000004">
    <property type="protein sequence ID" value="OGL54279.1"/>
    <property type="molecule type" value="Genomic_DNA"/>
</dbReference>
<dbReference type="HAMAP" id="MF_00362">
    <property type="entry name" value="Ribosomal_uL10"/>
    <property type="match status" value="1"/>
</dbReference>
<gene>
    <name evidence="5" type="primary">rplJ</name>
    <name evidence="6" type="ORF">A3K55_02460</name>
</gene>
<dbReference type="AlphaFoldDB" id="A0A1F7SKI8"/>
<comment type="caution">
    <text evidence="6">The sequence shown here is derived from an EMBL/GenBank/DDBJ whole genome shotgun (WGS) entry which is preliminary data.</text>
</comment>
<dbReference type="GO" id="GO:0006412">
    <property type="term" value="P:translation"/>
    <property type="evidence" value="ECO:0007669"/>
    <property type="project" value="UniProtKB-UniRule"/>
</dbReference>
<evidence type="ECO:0000256" key="2">
    <source>
        <dbReference type="ARBA" id="ARBA00022980"/>
    </source>
</evidence>
<protein>
    <recommendedName>
        <fullName evidence="4 5">Large ribosomal subunit protein uL10</fullName>
    </recommendedName>
</protein>
<keyword evidence="5" id="KW-0694">RNA-binding</keyword>
<comment type="subunit">
    <text evidence="5">Part of the ribosomal stalk of the 50S ribosomal subunit. The N-terminus interacts with L11 and the large rRNA to form the base of the stalk. The C-terminus forms an elongated spine to which L12 dimers bind in a sequential fashion forming a multimeric L10(L12)X complex.</text>
</comment>
<dbReference type="PANTHER" id="PTHR11560">
    <property type="entry name" value="39S RIBOSOMAL PROTEIN L10, MITOCHONDRIAL"/>
    <property type="match status" value="1"/>
</dbReference>
<evidence type="ECO:0000256" key="1">
    <source>
        <dbReference type="ARBA" id="ARBA00008889"/>
    </source>
</evidence>
<dbReference type="Proteomes" id="UP000185874">
    <property type="component" value="Unassembled WGS sequence"/>
</dbReference>
<dbReference type="GO" id="GO:1990904">
    <property type="term" value="C:ribonucleoprotein complex"/>
    <property type="evidence" value="ECO:0007669"/>
    <property type="project" value="UniProtKB-KW"/>
</dbReference>
<dbReference type="Gene3D" id="3.30.70.1730">
    <property type="match status" value="1"/>
</dbReference>
<evidence type="ECO:0000313" key="6">
    <source>
        <dbReference type="EMBL" id="OGL54279.1"/>
    </source>
</evidence>
<evidence type="ECO:0000256" key="3">
    <source>
        <dbReference type="ARBA" id="ARBA00023274"/>
    </source>
</evidence>
<evidence type="ECO:0000313" key="7">
    <source>
        <dbReference type="Proteomes" id="UP000185874"/>
    </source>
</evidence>
<dbReference type="InterPro" id="IPR001790">
    <property type="entry name" value="Ribosomal_uL10"/>
</dbReference>
<dbReference type="CDD" id="cd05797">
    <property type="entry name" value="Ribosomal_L10"/>
    <property type="match status" value="1"/>
</dbReference>
<sequence length="193" mass="21363">MGPKINPTEVINFIPLSLAGFFMKNKQLKIEKVDQIAADLKSAKSAALLQYQGLTAAQTADLRHKVKQSGGRLEVIKNSLITRALAKLNISLPEELTGPTAIAYCTDDEIAPLKEIETVNKDKEKTSFKFGIYDQKLLLADELKRFLSLPSKSALLAQLLGDLVNPLQRLAYALRFNQTQLVLTLKALSQKQN</sequence>
<keyword evidence="5" id="KW-0699">rRNA-binding</keyword>
<dbReference type="NCBIfam" id="NF000955">
    <property type="entry name" value="PRK00099.1-1"/>
    <property type="match status" value="1"/>
</dbReference>
<organism evidence="6 7">
    <name type="scientific">Candidatus Shapirobacteria bacterium RBG_13_44_7</name>
    <dbReference type="NCBI Taxonomy" id="1802149"/>
    <lineage>
        <taxon>Bacteria</taxon>
        <taxon>Candidatus Shapironibacteriota</taxon>
    </lineage>
</organism>
<comment type="function">
    <text evidence="5">Forms part of the ribosomal stalk, playing a central role in the interaction of the ribosome with GTP-bound translation factors.</text>
</comment>
<dbReference type="GO" id="GO:0005840">
    <property type="term" value="C:ribosome"/>
    <property type="evidence" value="ECO:0007669"/>
    <property type="project" value="UniProtKB-KW"/>
</dbReference>
<proteinExistence type="inferred from homology"/>
<dbReference type="SUPFAM" id="SSF160369">
    <property type="entry name" value="Ribosomal protein L10-like"/>
    <property type="match status" value="1"/>
</dbReference>
<keyword evidence="2 5" id="KW-0689">Ribosomal protein</keyword>
<name>A0A1F7SKI8_9BACT</name>
<dbReference type="Pfam" id="PF00466">
    <property type="entry name" value="Ribosomal_L10"/>
    <property type="match status" value="1"/>
</dbReference>
<comment type="similarity">
    <text evidence="1 5">Belongs to the universal ribosomal protein uL10 family.</text>
</comment>
<dbReference type="GO" id="GO:0070180">
    <property type="term" value="F:large ribosomal subunit rRNA binding"/>
    <property type="evidence" value="ECO:0007669"/>
    <property type="project" value="UniProtKB-UniRule"/>
</dbReference>
<accession>A0A1F7SKI8</accession>
<dbReference type="Gene3D" id="6.10.250.290">
    <property type="match status" value="1"/>
</dbReference>
<dbReference type="InterPro" id="IPR022973">
    <property type="entry name" value="Ribosomal_uL10_bac"/>
</dbReference>
<evidence type="ECO:0000256" key="4">
    <source>
        <dbReference type="ARBA" id="ARBA00035202"/>
    </source>
</evidence>
<reference evidence="6 7" key="1">
    <citation type="journal article" date="2016" name="Nat. Commun.">
        <title>Thousands of microbial genomes shed light on interconnected biogeochemical processes in an aquifer system.</title>
        <authorList>
            <person name="Anantharaman K."/>
            <person name="Brown C.T."/>
            <person name="Hug L.A."/>
            <person name="Sharon I."/>
            <person name="Castelle C.J."/>
            <person name="Probst A.J."/>
            <person name="Thomas B.C."/>
            <person name="Singh A."/>
            <person name="Wilkins M.J."/>
            <person name="Karaoz U."/>
            <person name="Brodie E.L."/>
            <person name="Williams K.H."/>
            <person name="Hubbard S.S."/>
            <person name="Banfield J.F."/>
        </authorList>
    </citation>
    <scope>NUCLEOTIDE SEQUENCE [LARGE SCALE GENOMIC DNA]</scope>
</reference>
<dbReference type="InterPro" id="IPR043141">
    <property type="entry name" value="Ribosomal_uL10-like_sf"/>
</dbReference>
<keyword evidence="3 5" id="KW-0687">Ribonucleoprotein</keyword>
<evidence type="ECO:0000256" key="5">
    <source>
        <dbReference type="HAMAP-Rule" id="MF_00362"/>
    </source>
</evidence>